<dbReference type="Pfam" id="PF00856">
    <property type="entry name" value="SET"/>
    <property type="match status" value="1"/>
</dbReference>
<dbReference type="InterPro" id="IPR046341">
    <property type="entry name" value="SET_dom_sf"/>
</dbReference>
<dbReference type="AlphaFoldDB" id="A0A060SNH9"/>
<proteinExistence type="predicted"/>
<reference evidence="2" key="1">
    <citation type="submission" date="2014-01" db="EMBL/GenBank/DDBJ databases">
        <title>The genome of the white-rot fungus Pycnoporus cinnabarinus: a basidiomycete model with a versatile arsenal for lignocellulosic biomass breakdown.</title>
        <authorList>
            <person name="Levasseur A."/>
            <person name="Lomascolo A."/>
            <person name="Ruiz-Duenas F.J."/>
            <person name="Uzan E."/>
            <person name="Piumi F."/>
            <person name="Kues U."/>
            <person name="Ram A.F.J."/>
            <person name="Murat C."/>
            <person name="Haon M."/>
            <person name="Benoit I."/>
            <person name="Arfi Y."/>
            <person name="Chevret D."/>
            <person name="Drula E."/>
            <person name="Kwon M.J."/>
            <person name="Gouret P."/>
            <person name="Lesage-Meessen L."/>
            <person name="Lombard V."/>
            <person name="Mariette J."/>
            <person name="Noirot C."/>
            <person name="Park J."/>
            <person name="Patyshakuliyeva A."/>
            <person name="Wieneger R.A.B."/>
            <person name="Wosten H.A.B."/>
            <person name="Martin F."/>
            <person name="Coutinho P.M."/>
            <person name="de Vries R."/>
            <person name="Martinez A.T."/>
            <person name="Klopp C."/>
            <person name="Pontarotti P."/>
            <person name="Henrissat B."/>
            <person name="Record E."/>
        </authorList>
    </citation>
    <scope>NUCLEOTIDE SEQUENCE [LARGE SCALE GENOMIC DNA]</scope>
    <source>
        <strain evidence="2">BRFM137</strain>
    </source>
</reference>
<evidence type="ECO:0000259" key="1">
    <source>
        <dbReference type="Pfam" id="PF00856"/>
    </source>
</evidence>
<dbReference type="InterPro" id="IPR001214">
    <property type="entry name" value="SET_dom"/>
</dbReference>
<protein>
    <recommendedName>
        <fullName evidence="1">SET domain-containing protein</fullName>
    </recommendedName>
</protein>
<organism evidence="2 3">
    <name type="scientific">Pycnoporus cinnabarinus</name>
    <name type="common">Cinnabar-red polypore</name>
    <name type="synonym">Trametes cinnabarina</name>
    <dbReference type="NCBI Taxonomy" id="5643"/>
    <lineage>
        <taxon>Eukaryota</taxon>
        <taxon>Fungi</taxon>
        <taxon>Dikarya</taxon>
        <taxon>Basidiomycota</taxon>
        <taxon>Agaricomycotina</taxon>
        <taxon>Agaricomycetes</taxon>
        <taxon>Polyporales</taxon>
        <taxon>Polyporaceae</taxon>
        <taxon>Trametes</taxon>
    </lineage>
</organism>
<dbReference type="HOGENOM" id="CLU_970241_0_0_1"/>
<dbReference type="InterPro" id="IPR053185">
    <property type="entry name" value="SET_domain_protein"/>
</dbReference>
<dbReference type="OMA" id="WGNHEIS"/>
<dbReference type="PANTHER" id="PTHR47332">
    <property type="entry name" value="SET DOMAIN-CONTAINING PROTEIN 5"/>
    <property type="match status" value="1"/>
</dbReference>
<evidence type="ECO:0000313" key="3">
    <source>
        <dbReference type="Proteomes" id="UP000029665"/>
    </source>
</evidence>
<dbReference type="EMBL" id="CCBP010000336">
    <property type="protein sequence ID" value="CDO76092.1"/>
    <property type="molecule type" value="Genomic_DNA"/>
</dbReference>
<keyword evidence="3" id="KW-1185">Reference proteome</keyword>
<dbReference type="PANTHER" id="PTHR47332:SF4">
    <property type="entry name" value="SET DOMAIN-CONTAINING PROTEIN 5"/>
    <property type="match status" value="1"/>
</dbReference>
<accession>A0A060SNH9</accession>
<gene>
    <name evidence="2" type="ORF">BN946_scf184649.g18</name>
</gene>
<dbReference type="STRING" id="5643.A0A060SNH9"/>
<name>A0A060SNH9_PYCCI</name>
<dbReference type="CDD" id="cd20071">
    <property type="entry name" value="SET_SMYD"/>
    <property type="match status" value="1"/>
</dbReference>
<feature type="domain" description="SET" evidence="1">
    <location>
        <begin position="141"/>
        <end position="187"/>
    </location>
</feature>
<dbReference type="SUPFAM" id="SSF82199">
    <property type="entry name" value="SET domain"/>
    <property type="match status" value="1"/>
</dbReference>
<evidence type="ECO:0000313" key="2">
    <source>
        <dbReference type="EMBL" id="CDO76092.1"/>
    </source>
</evidence>
<comment type="caution">
    <text evidence="2">The sequence shown here is derived from an EMBL/GenBank/DDBJ whole genome shotgun (WGS) entry which is preliminary data.</text>
</comment>
<dbReference type="Gene3D" id="2.170.270.10">
    <property type="entry name" value="SET domain"/>
    <property type="match status" value="1"/>
</dbReference>
<dbReference type="OrthoDB" id="265717at2759"/>
<dbReference type="Proteomes" id="UP000029665">
    <property type="component" value="Unassembled WGS sequence"/>
</dbReference>
<sequence length="287" mass="32215">MIQGPRLYMVSILKRFRVGLTSESPAEPSLLRRLVKAAYLFLLAGGIYNYCTRIVWKSHTTVPAVDEEDVYRVPVKVTQLPGRRGAPRVPRAARQRAAFYNLSYVNLPTGLTPDSDAYNEQLALAIFQTNAVAAGRQGVGIFPRMARLNHGCSRAFDVVYTWRDDEGALVVHALKPIRAGEELLTTYTNTKRPRHVRREFLQEHYGFECQCAVCSLPDDLSAQSDERLNAVSDLYTRFSRWQHQLISGSEAAAAAISIWRLGEEEGYWSERGQLASDVTHVACAHSE</sequence>